<gene>
    <name evidence="4" type="ORF">J1C48_06970</name>
</gene>
<protein>
    <recommendedName>
        <fullName evidence="6">Siderophore synthetase component</fullName>
    </recommendedName>
</protein>
<comment type="caution">
    <text evidence="4">The sequence shown here is derived from an EMBL/GenBank/DDBJ whole genome shotgun (WGS) entry which is preliminary data.</text>
</comment>
<dbReference type="InterPro" id="IPR037455">
    <property type="entry name" value="LucA/IucC-like"/>
</dbReference>
<organism evidence="4 5">
    <name type="scientific">Jiella flava</name>
    <dbReference type="NCBI Taxonomy" id="2816857"/>
    <lineage>
        <taxon>Bacteria</taxon>
        <taxon>Pseudomonadati</taxon>
        <taxon>Pseudomonadota</taxon>
        <taxon>Alphaproteobacteria</taxon>
        <taxon>Hyphomicrobiales</taxon>
        <taxon>Aurantimonadaceae</taxon>
        <taxon>Jiella</taxon>
    </lineage>
</organism>
<feature type="domain" description="Aerobactin siderophore biosynthesis IucA/IucC N-terminal" evidence="2">
    <location>
        <begin position="111"/>
        <end position="335"/>
    </location>
</feature>
<evidence type="ECO:0008006" key="6">
    <source>
        <dbReference type="Google" id="ProtNLM"/>
    </source>
</evidence>
<evidence type="ECO:0000256" key="1">
    <source>
        <dbReference type="ARBA" id="ARBA00007832"/>
    </source>
</evidence>
<dbReference type="InterPro" id="IPR007310">
    <property type="entry name" value="Aerobactin_biosyn_IucA/IucC_N"/>
</dbReference>
<feature type="domain" description="Aerobactin siderophore biosynthesis IucA/IucC-like C-terminal" evidence="3">
    <location>
        <begin position="363"/>
        <end position="522"/>
    </location>
</feature>
<name>A0A939FVP6_9HYPH</name>
<accession>A0A939FVP6</accession>
<reference evidence="4" key="1">
    <citation type="submission" date="2021-03" db="EMBL/GenBank/DDBJ databases">
        <title>Whole genome sequence of Jiella sp. CQZ9-1.</title>
        <authorList>
            <person name="Tuo L."/>
        </authorList>
    </citation>
    <scope>NUCLEOTIDE SEQUENCE</scope>
    <source>
        <strain evidence="4">CQZ9-1</strain>
    </source>
</reference>
<dbReference type="PANTHER" id="PTHR34384">
    <property type="entry name" value="L-2,3-DIAMINOPROPANOATE--CITRATE LIGASE"/>
    <property type="match status" value="1"/>
</dbReference>
<dbReference type="Gene3D" id="1.10.510.40">
    <property type="match status" value="1"/>
</dbReference>
<dbReference type="Pfam" id="PF06276">
    <property type="entry name" value="FhuF"/>
    <property type="match status" value="1"/>
</dbReference>
<proteinExistence type="inferred from homology"/>
<dbReference type="PANTHER" id="PTHR34384:SF5">
    <property type="entry name" value="L-2,3-DIAMINOPROPANOATE--CITRATE LIGASE"/>
    <property type="match status" value="1"/>
</dbReference>
<dbReference type="EMBL" id="JAFMPP010000004">
    <property type="protein sequence ID" value="MBO0662310.1"/>
    <property type="molecule type" value="Genomic_DNA"/>
</dbReference>
<comment type="similarity">
    <text evidence="1">Belongs to the IucA/IucC family.</text>
</comment>
<evidence type="ECO:0000259" key="3">
    <source>
        <dbReference type="Pfam" id="PF06276"/>
    </source>
</evidence>
<dbReference type="InterPro" id="IPR022770">
    <property type="entry name" value="IucA/IucC-like_C"/>
</dbReference>
<dbReference type="AlphaFoldDB" id="A0A939FVP6"/>
<dbReference type="RefSeq" id="WP_207257065.1">
    <property type="nucleotide sequence ID" value="NZ_JAFMPP010000004.1"/>
</dbReference>
<dbReference type="Proteomes" id="UP000664122">
    <property type="component" value="Unassembled WGS sequence"/>
</dbReference>
<dbReference type="GO" id="GO:0019290">
    <property type="term" value="P:siderophore biosynthetic process"/>
    <property type="evidence" value="ECO:0007669"/>
    <property type="project" value="InterPro"/>
</dbReference>
<evidence type="ECO:0000313" key="5">
    <source>
        <dbReference type="Proteomes" id="UP000664122"/>
    </source>
</evidence>
<evidence type="ECO:0000313" key="4">
    <source>
        <dbReference type="EMBL" id="MBO0662310.1"/>
    </source>
</evidence>
<dbReference type="GO" id="GO:0016881">
    <property type="term" value="F:acid-amino acid ligase activity"/>
    <property type="evidence" value="ECO:0007669"/>
    <property type="project" value="UniProtKB-ARBA"/>
</dbReference>
<keyword evidence="5" id="KW-1185">Reference proteome</keyword>
<sequence>MTETADIPSLNAFLNAALREGVLRSAHFTGATLCFALPDGRPASVVVGARSQFRSRFGSPVTIDGATVSIDALLGALTAKADPLFARRVSDSLATIRTTGDATGDPEFWTFREAEAALRFGHVLHPNPRSRDGISAEEAALYTPESGGRFALEWFAVDPAHHRAGGLADDGFRRLAEADGIAVPADRRIFPMHPFQVARTADNAAVAALIQAGKLDRLGLGQPDWSATASMRAVHAFHAPFMVKFSLSLRLTNSMRLLSQREVLRGLHVTDLLNSEIGREIAAAFPGLTILTEPAFAALQGADGDLLSETIAVLRDNPFQEPNTPGPIILAALCEAPREGLSPLGRIVTRLAKGGDTASVAKAWFAAFLTEAIRPVLELRARYGLLFCSHQQNMMLTLRNGWPGGAVIRDCQGTGHLAPFHQRLASVCPGIGEGSENVLDIEEGDRLITYYIVVNTVMNTLATLVLDGLVTEAALRSVWHRFLDQARRETPGDPTFYRRLLERPSLTAKANFATSLSGVNEADGGSAGQLASFLELTNPIVLTEAA</sequence>
<evidence type="ECO:0000259" key="2">
    <source>
        <dbReference type="Pfam" id="PF04183"/>
    </source>
</evidence>
<dbReference type="Pfam" id="PF04183">
    <property type="entry name" value="IucA_IucC"/>
    <property type="match status" value="1"/>
</dbReference>